<sequence>MVEELPSMLWEHKTTYKVATRETPFVRTCGGEVVIPVEVSIPSYQVVHHDQFENKRDRIDELDLLDERREVAVMHLKEMKRQVVRYYDKKMQSHGIKAGALVLKCNFRPVPRKESWRPNEKVHTAFF</sequence>
<organism evidence="1 2">
    <name type="scientific">Linum trigynum</name>
    <dbReference type="NCBI Taxonomy" id="586398"/>
    <lineage>
        <taxon>Eukaryota</taxon>
        <taxon>Viridiplantae</taxon>
        <taxon>Streptophyta</taxon>
        <taxon>Embryophyta</taxon>
        <taxon>Tracheophyta</taxon>
        <taxon>Spermatophyta</taxon>
        <taxon>Magnoliopsida</taxon>
        <taxon>eudicotyledons</taxon>
        <taxon>Gunneridae</taxon>
        <taxon>Pentapetalae</taxon>
        <taxon>rosids</taxon>
        <taxon>fabids</taxon>
        <taxon>Malpighiales</taxon>
        <taxon>Linaceae</taxon>
        <taxon>Linum</taxon>
    </lineage>
</organism>
<accession>A0AAV2E5P6</accession>
<protein>
    <submittedName>
        <fullName evidence="1">Uncharacterized protein</fullName>
    </submittedName>
</protein>
<keyword evidence="2" id="KW-1185">Reference proteome</keyword>
<dbReference type="AlphaFoldDB" id="A0AAV2E5P6"/>
<dbReference type="PANTHER" id="PTHR48475:SF1">
    <property type="entry name" value="RNASE H TYPE-1 DOMAIN-CONTAINING PROTEIN"/>
    <property type="match status" value="1"/>
</dbReference>
<name>A0AAV2E5P6_9ROSI</name>
<dbReference type="Proteomes" id="UP001497516">
    <property type="component" value="Chromosome 4"/>
</dbReference>
<reference evidence="1 2" key="1">
    <citation type="submission" date="2024-04" db="EMBL/GenBank/DDBJ databases">
        <authorList>
            <person name="Fracassetti M."/>
        </authorList>
    </citation>
    <scope>NUCLEOTIDE SEQUENCE [LARGE SCALE GENOMIC DNA]</scope>
</reference>
<dbReference type="EMBL" id="OZ034817">
    <property type="protein sequence ID" value="CAL1381102.1"/>
    <property type="molecule type" value="Genomic_DNA"/>
</dbReference>
<dbReference type="PANTHER" id="PTHR48475">
    <property type="entry name" value="RIBONUCLEASE H"/>
    <property type="match status" value="1"/>
</dbReference>
<evidence type="ECO:0000313" key="2">
    <source>
        <dbReference type="Proteomes" id="UP001497516"/>
    </source>
</evidence>
<proteinExistence type="predicted"/>
<evidence type="ECO:0000313" key="1">
    <source>
        <dbReference type="EMBL" id="CAL1381102.1"/>
    </source>
</evidence>
<gene>
    <name evidence="1" type="ORF">LTRI10_LOCUS22505</name>
</gene>